<dbReference type="AlphaFoldDB" id="A0A392NCC0"/>
<comment type="caution">
    <text evidence="1">The sequence shown here is derived from an EMBL/GenBank/DDBJ whole genome shotgun (WGS) entry which is preliminary data.</text>
</comment>
<dbReference type="EMBL" id="LXQA010034343">
    <property type="protein sequence ID" value="MCH97203.1"/>
    <property type="molecule type" value="Genomic_DNA"/>
</dbReference>
<feature type="non-terminal residue" evidence="1">
    <location>
        <position position="1"/>
    </location>
</feature>
<protein>
    <submittedName>
        <fullName evidence="1">Squamosa promoter-binding-like protein 1-like</fullName>
    </submittedName>
</protein>
<evidence type="ECO:0000313" key="1">
    <source>
        <dbReference type="EMBL" id="MCH97203.1"/>
    </source>
</evidence>
<organism evidence="1 2">
    <name type="scientific">Trifolium medium</name>
    <dbReference type="NCBI Taxonomy" id="97028"/>
    <lineage>
        <taxon>Eukaryota</taxon>
        <taxon>Viridiplantae</taxon>
        <taxon>Streptophyta</taxon>
        <taxon>Embryophyta</taxon>
        <taxon>Tracheophyta</taxon>
        <taxon>Spermatophyta</taxon>
        <taxon>Magnoliopsida</taxon>
        <taxon>eudicotyledons</taxon>
        <taxon>Gunneridae</taxon>
        <taxon>Pentapetalae</taxon>
        <taxon>rosids</taxon>
        <taxon>fabids</taxon>
        <taxon>Fabales</taxon>
        <taxon>Fabaceae</taxon>
        <taxon>Papilionoideae</taxon>
        <taxon>50 kb inversion clade</taxon>
        <taxon>NPAAA clade</taxon>
        <taxon>Hologalegina</taxon>
        <taxon>IRL clade</taxon>
        <taxon>Trifolieae</taxon>
        <taxon>Trifolium</taxon>
    </lineage>
</organism>
<evidence type="ECO:0000313" key="2">
    <source>
        <dbReference type="Proteomes" id="UP000265520"/>
    </source>
</evidence>
<sequence length="135" mass="15073">DPNDFPLVLRSQILSWLSHSPTEIESYIRPGCIILTICLRLENSAWNELCYNLGSSLRKLLAASNDSLWRTGWIYTRVRHSVAILYNGQVVLDVPLRLGSPQNCQILCVKPLAASASADVKFTVKGLNLFLSSTR</sequence>
<name>A0A392NCC0_9FABA</name>
<accession>A0A392NCC0</accession>
<reference evidence="1 2" key="1">
    <citation type="journal article" date="2018" name="Front. Plant Sci.">
        <title>Red Clover (Trifolium pratense) and Zigzag Clover (T. medium) - A Picture of Genomic Similarities and Differences.</title>
        <authorList>
            <person name="Dluhosova J."/>
            <person name="Istvanek J."/>
            <person name="Nedelnik J."/>
            <person name="Repkova J."/>
        </authorList>
    </citation>
    <scope>NUCLEOTIDE SEQUENCE [LARGE SCALE GENOMIC DNA]</scope>
    <source>
        <strain evidence="2">cv. 10/8</strain>
        <tissue evidence="1">Leaf</tissue>
    </source>
</reference>
<keyword evidence="2" id="KW-1185">Reference proteome</keyword>
<proteinExistence type="predicted"/>
<dbReference type="Proteomes" id="UP000265520">
    <property type="component" value="Unassembled WGS sequence"/>
</dbReference>
<gene>
    <name evidence="1" type="ORF">A2U01_0018196</name>
</gene>